<name>A0A3R6VGS3_9STRA</name>
<dbReference type="VEuPathDB" id="FungiDB:H310_00465"/>
<keyword evidence="3" id="KW-1185">Reference proteome</keyword>
<dbReference type="AlphaFoldDB" id="A0A3R6VGS3"/>
<proteinExistence type="predicted"/>
<dbReference type="Proteomes" id="UP000285060">
    <property type="component" value="Unassembled WGS sequence"/>
</dbReference>
<comment type="caution">
    <text evidence="2">The sequence shown here is derived from an EMBL/GenBank/DDBJ whole genome shotgun (WGS) entry which is preliminary data.</text>
</comment>
<dbReference type="EMBL" id="QUSY01000046">
    <property type="protein sequence ID" value="RHY34051.1"/>
    <property type="molecule type" value="Genomic_DNA"/>
</dbReference>
<organism evidence="2 3">
    <name type="scientific">Aphanomyces invadans</name>
    <dbReference type="NCBI Taxonomy" id="157072"/>
    <lineage>
        <taxon>Eukaryota</taxon>
        <taxon>Sar</taxon>
        <taxon>Stramenopiles</taxon>
        <taxon>Oomycota</taxon>
        <taxon>Saprolegniomycetes</taxon>
        <taxon>Saprolegniales</taxon>
        <taxon>Verrucalvaceae</taxon>
        <taxon>Aphanomyces</taxon>
    </lineage>
</organism>
<evidence type="ECO:0000313" key="2">
    <source>
        <dbReference type="EMBL" id="RHY34051.1"/>
    </source>
</evidence>
<sequence>MARDPHSFDRQTLPMSQILRYTDTNNDQENNNDGAVLVDATEPLTEPADADYLPEVLSKKQDGLAAALREIDEQRRLLEAAASNGSLLAEKYFALEVEHEALSAKYNDARQCIEELESQQKLNLHRATSVQKCIDLEQQLNTHLREQEAQDETLSRQDAEIQYWRSKALAAAKDNAILRDMVAAFEREKADALQSCHHLAQANRKVQCERSELMLQVKELAGRLNDQAEREQRLALSNDIKQQKIQRLEATVEALEDAVQTAKASLDASERAAKMHEDTAKELQGVIHGLKRSLSALQQEYQLVVDNHTMETVYTLHSDELSTDDGSDSSCGWGYFLLALVSIKDAITDLSYKLTSGFQPLR</sequence>
<feature type="coiled-coil region" evidence="1">
    <location>
        <begin position="64"/>
        <end position="119"/>
    </location>
</feature>
<keyword evidence="1" id="KW-0175">Coiled coil</keyword>
<feature type="coiled-coil region" evidence="1">
    <location>
        <begin position="238"/>
        <end position="300"/>
    </location>
</feature>
<protein>
    <submittedName>
        <fullName evidence="2">Uncharacterized protein</fullName>
    </submittedName>
</protein>
<evidence type="ECO:0000256" key="1">
    <source>
        <dbReference type="SAM" id="Coils"/>
    </source>
</evidence>
<accession>A0A3R6VGS3</accession>
<evidence type="ECO:0000313" key="3">
    <source>
        <dbReference type="Proteomes" id="UP000285060"/>
    </source>
</evidence>
<reference evidence="2 3" key="1">
    <citation type="submission" date="2018-08" db="EMBL/GenBank/DDBJ databases">
        <title>Aphanomyces genome sequencing and annotation.</title>
        <authorList>
            <person name="Minardi D."/>
            <person name="Oidtmann B."/>
            <person name="Van Der Giezen M."/>
            <person name="Studholme D.J."/>
        </authorList>
    </citation>
    <scope>NUCLEOTIDE SEQUENCE [LARGE SCALE GENOMIC DNA]</scope>
    <source>
        <strain evidence="2 3">NJM0002</strain>
    </source>
</reference>
<gene>
    <name evidence="2" type="ORF">DYB32_001186</name>
</gene>